<sequence>MTVSDLLSAIRQPYADLLAQAAAQPAAVVEPAYRKADGTLATEGPLALPCRADTIHTEGESAGQPAMIDSTTQLDFEPFAFELETAAVSIHPFVWDWATIEADGLDEAAATDVFKTWFFAWFDADDESLPAEDGLHGIVHYLSEPANTEQGWRVNADLGSAPGAAVEDLLFRLVDAGATRISVG</sequence>
<reference evidence="1 2" key="1">
    <citation type="submission" date="2018-12" db="EMBL/GenBank/DDBJ databases">
        <title>Cadmium resistance mechanism in endophytic bacteria Burkholderia cenocepacia YG-3.</title>
        <authorList>
            <person name="Zhang X."/>
            <person name="Wang X."/>
            <person name="Zhu Y."/>
        </authorList>
    </citation>
    <scope>NUCLEOTIDE SEQUENCE [LARGE SCALE GENOMIC DNA]</scope>
    <source>
        <strain evidence="1 2">YG-3</strain>
    </source>
</reference>
<name>A0A3S9NHJ6_9BURK</name>
<dbReference type="RefSeq" id="WP_126368447.1">
    <property type="nucleotide sequence ID" value="NZ_CP034547.1"/>
</dbReference>
<gene>
    <name evidence="1" type="ORF">D5R55_30560</name>
</gene>
<evidence type="ECO:0000313" key="1">
    <source>
        <dbReference type="EMBL" id="AZQ55196.1"/>
    </source>
</evidence>
<dbReference type="EMBL" id="CP034547">
    <property type="protein sequence ID" value="AZQ55196.1"/>
    <property type="molecule type" value="Genomic_DNA"/>
</dbReference>
<evidence type="ECO:0000313" key="2">
    <source>
        <dbReference type="Proteomes" id="UP000277191"/>
    </source>
</evidence>
<proteinExistence type="predicted"/>
<dbReference type="Proteomes" id="UP000277191">
    <property type="component" value="Chromosome 3"/>
</dbReference>
<dbReference type="AlphaFoldDB" id="A0A3S9NHJ6"/>
<organism evidence="1 2">
    <name type="scientific">Burkholderia cenocepacia</name>
    <dbReference type="NCBI Taxonomy" id="95486"/>
    <lineage>
        <taxon>Bacteria</taxon>
        <taxon>Pseudomonadati</taxon>
        <taxon>Pseudomonadota</taxon>
        <taxon>Betaproteobacteria</taxon>
        <taxon>Burkholderiales</taxon>
        <taxon>Burkholderiaceae</taxon>
        <taxon>Burkholderia</taxon>
        <taxon>Burkholderia cepacia complex</taxon>
    </lineage>
</organism>
<protein>
    <submittedName>
        <fullName evidence="1">Uncharacterized protein</fullName>
    </submittedName>
</protein>
<accession>A0A3S9NHJ6</accession>